<reference evidence="2 3" key="1">
    <citation type="submission" date="2019-01" db="EMBL/GenBank/DDBJ databases">
        <title>Sequencing of cultivated peanut Arachis hypogaea provides insights into genome evolution and oil improvement.</title>
        <authorList>
            <person name="Chen X."/>
        </authorList>
    </citation>
    <scope>NUCLEOTIDE SEQUENCE [LARGE SCALE GENOMIC DNA]</scope>
    <source>
        <strain evidence="3">cv. Fuhuasheng</strain>
        <tissue evidence="2">Leaves</tissue>
    </source>
</reference>
<keyword evidence="1" id="KW-1133">Transmembrane helix</keyword>
<keyword evidence="1" id="KW-0472">Membrane</keyword>
<dbReference type="AlphaFoldDB" id="A0A445DCJ1"/>
<name>A0A445DCJ1_ARAHY</name>
<organism evidence="2 3">
    <name type="scientific">Arachis hypogaea</name>
    <name type="common">Peanut</name>
    <dbReference type="NCBI Taxonomy" id="3818"/>
    <lineage>
        <taxon>Eukaryota</taxon>
        <taxon>Viridiplantae</taxon>
        <taxon>Streptophyta</taxon>
        <taxon>Embryophyta</taxon>
        <taxon>Tracheophyta</taxon>
        <taxon>Spermatophyta</taxon>
        <taxon>Magnoliopsida</taxon>
        <taxon>eudicotyledons</taxon>
        <taxon>Gunneridae</taxon>
        <taxon>Pentapetalae</taxon>
        <taxon>rosids</taxon>
        <taxon>fabids</taxon>
        <taxon>Fabales</taxon>
        <taxon>Fabaceae</taxon>
        <taxon>Papilionoideae</taxon>
        <taxon>50 kb inversion clade</taxon>
        <taxon>dalbergioids sensu lato</taxon>
        <taxon>Dalbergieae</taxon>
        <taxon>Pterocarpus clade</taxon>
        <taxon>Arachis</taxon>
    </lineage>
</organism>
<protein>
    <submittedName>
        <fullName evidence="2">Uncharacterized protein</fullName>
    </submittedName>
</protein>
<feature type="transmembrane region" description="Helical" evidence="1">
    <location>
        <begin position="39"/>
        <end position="63"/>
    </location>
</feature>
<evidence type="ECO:0000256" key="1">
    <source>
        <dbReference type="SAM" id="Phobius"/>
    </source>
</evidence>
<feature type="transmembrane region" description="Helical" evidence="1">
    <location>
        <begin position="149"/>
        <end position="167"/>
    </location>
</feature>
<evidence type="ECO:0000313" key="3">
    <source>
        <dbReference type="Proteomes" id="UP000289738"/>
    </source>
</evidence>
<dbReference type="Proteomes" id="UP000289738">
    <property type="component" value="Chromosome A04"/>
</dbReference>
<proteinExistence type="predicted"/>
<sequence length="168" mass="19543">MFAGVVGDTIAFLTIRFAKDIGYTFGDNLSEYTQHRPLIIFWIRLWMLGISIMPAVETFLMILPAETNQRLDWHNSSSHSSWQSETNWIRCYVGIPVTKACDSCGCVLRPEQVSITEEESSEREEEDDRCTLVKCFREMFRTMKRLNKPMLCLMAAELFNWVALYGFF</sequence>
<evidence type="ECO:0000313" key="2">
    <source>
        <dbReference type="EMBL" id="RYR60891.1"/>
    </source>
</evidence>
<keyword evidence="1" id="KW-0812">Transmembrane</keyword>
<dbReference type="EMBL" id="SDMP01000004">
    <property type="protein sequence ID" value="RYR60891.1"/>
    <property type="molecule type" value="Genomic_DNA"/>
</dbReference>
<accession>A0A445DCJ1</accession>
<gene>
    <name evidence="2" type="ORF">Ahy_A04g017976</name>
</gene>
<comment type="caution">
    <text evidence="2">The sequence shown here is derived from an EMBL/GenBank/DDBJ whole genome shotgun (WGS) entry which is preliminary data.</text>
</comment>
<keyword evidence="3" id="KW-1185">Reference proteome</keyword>